<reference evidence="1 2" key="1">
    <citation type="submission" date="2018-07" db="EMBL/GenBank/DDBJ databases">
        <title>Genomic Encyclopedia of Type Strains, Phase III (KMG-III): the genomes of soil and plant-associated and newly described type strains.</title>
        <authorList>
            <person name="Whitman W."/>
        </authorList>
    </citation>
    <scope>NUCLEOTIDE SEQUENCE [LARGE SCALE GENOMIC DNA]</scope>
    <source>
        <strain evidence="1 2">CECT 7506</strain>
    </source>
</reference>
<accession>A0A368VEM7</accession>
<proteinExistence type="predicted"/>
<name>A0A368VEM7_9BACL</name>
<organism evidence="1 2">
    <name type="scientific">Paenibacillus prosopidis</name>
    <dbReference type="NCBI Taxonomy" id="630520"/>
    <lineage>
        <taxon>Bacteria</taxon>
        <taxon>Bacillati</taxon>
        <taxon>Bacillota</taxon>
        <taxon>Bacilli</taxon>
        <taxon>Bacillales</taxon>
        <taxon>Paenibacillaceae</taxon>
        <taxon>Paenibacillus</taxon>
    </lineage>
</organism>
<dbReference type="Gene3D" id="3.40.50.300">
    <property type="entry name" value="P-loop containing nucleotide triphosphate hydrolases"/>
    <property type="match status" value="1"/>
</dbReference>
<gene>
    <name evidence="1" type="ORF">DFP97_1632</name>
</gene>
<dbReference type="InterPro" id="IPR027417">
    <property type="entry name" value="P-loop_NTPase"/>
</dbReference>
<evidence type="ECO:0000313" key="1">
    <source>
        <dbReference type="EMBL" id="RCW39608.1"/>
    </source>
</evidence>
<comment type="caution">
    <text evidence="1">The sequence shown here is derived from an EMBL/GenBank/DDBJ whole genome shotgun (WGS) entry which is preliminary data.</text>
</comment>
<dbReference type="SUPFAM" id="SSF52540">
    <property type="entry name" value="P-loop containing nucleoside triphosphate hydrolases"/>
    <property type="match status" value="1"/>
</dbReference>
<protein>
    <recommendedName>
        <fullName evidence="3">AAA domain-containing protein</fullName>
    </recommendedName>
</protein>
<sequence>MSNNHAKIYVITGPCAAGKTTISGMIASKMNNSAFIQGDYIYLMVVGGFVVPWEDDGTYIDLFWENILAITENFIIRNISVVLEYVIFPEQTKRIVDRFKEKNIPIKYTVLMADENTIRERDSNRDVHERMGERAIILLNELKEMNIEEKYILDTTNLSKDQVVNTIMTENRFLL</sequence>
<evidence type="ECO:0000313" key="2">
    <source>
        <dbReference type="Proteomes" id="UP000252415"/>
    </source>
</evidence>
<evidence type="ECO:0008006" key="3">
    <source>
        <dbReference type="Google" id="ProtNLM"/>
    </source>
</evidence>
<keyword evidence="2" id="KW-1185">Reference proteome</keyword>
<dbReference type="Proteomes" id="UP000252415">
    <property type="component" value="Unassembled WGS sequence"/>
</dbReference>
<dbReference type="RefSeq" id="WP_056636556.1">
    <property type="nucleotide sequence ID" value="NZ_QPJD01000063.1"/>
</dbReference>
<dbReference type="EMBL" id="QPJD01000063">
    <property type="protein sequence ID" value="RCW39608.1"/>
    <property type="molecule type" value="Genomic_DNA"/>
</dbReference>
<dbReference type="OrthoDB" id="1649389at2"/>
<dbReference type="AlphaFoldDB" id="A0A368VEM7"/>